<feature type="compositionally biased region" description="Polar residues" evidence="1">
    <location>
        <begin position="262"/>
        <end position="276"/>
    </location>
</feature>
<feature type="compositionally biased region" description="Acidic residues" evidence="1">
    <location>
        <begin position="21"/>
        <end position="35"/>
    </location>
</feature>
<feature type="compositionally biased region" description="Acidic residues" evidence="1">
    <location>
        <begin position="45"/>
        <end position="97"/>
    </location>
</feature>
<feature type="region of interest" description="Disordered" evidence="1">
    <location>
        <begin position="396"/>
        <end position="416"/>
    </location>
</feature>
<feature type="compositionally biased region" description="Low complexity" evidence="1">
    <location>
        <begin position="110"/>
        <end position="138"/>
    </location>
</feature>
<organism evidence="3 4">
    <name type="scientific">Sphaerosporella brunnea</name>
    <dbReference type="NCBI Taxonomy" id="1250544"/>
    <lineage>
        <taxon>Eukaryota</taxon>
        <taxon>Fungi</taxon>
        <taxon>Dikarya</taxon>
        <taxon>Ascomycota</taxon>
        <taxon>Pezizomycotina</taxon>
        <taxon>Pezizomycetes</taxon>
        <taxon>Pezizales</taxon>
        <taxon>Pyronemataceae</taxon>
        <taxon>Sphaerosporella</taxon>
    </lineage>
</organism>
<dbReference type="SMART" id="SM01406">
    <property type="entry name" value="PAPA-1"/>
    <property type="match status" value="1"/>
</dbReference>
<dbReference type="EMBL" id="VXIS01000145">
    <property type="protein sequence ID" value="KAA8901379.1"/>
    <property type="molecule type" value="Genomic_DNA"/>
</dbReference>
<evidence type="ECO:0000259" key="2">
    <source>
        <dbReference type="SMART" id="SM01406"/>
    </source>
</evidence>
<accession>A0A5J5ES83</accession>
<keyword evidence="4" id="KW-1185">Reference proteome</keyword>
<reference evidence="3 4" key="1">
    <citation type="submission" date="2019-09" db="EMBL/GenBank/DDBJ databases">
        <title>Draft genome of the ectomycorrhizal ascomycete Sphaerosporella brunnea.</title>
        <authorList>
            <consortium name="DOE Joint Genome Institute"/>
            <person name="Benucci G.M."/>
            <person name="Marozzi G."/>
            <person name="Antonielli L."/>
            <person name="Sanchez S."/>
            <person name="Marco P."/>
            <person name="Wang X."/>
            <person name="Falini L.B."/>
            <person name="Barry K."/>
            <person name="Haridas S."/>
            <person name="Lipzen A."/>
            <person name="Labutti K."/>
            <person name="Grigoriev I.V."/>
            <person name="Murat C."/>
            <person name="Martin F."/>
            <person name="Albertini E."/>
            <person name="Donnini D."/>
            <person name="Bonito G."/>
        </authorList>
    </citation>
    <scope>NUCLEOTIDE SEQUENCE [LARGE SCALE GENOMIC DNA]</scope>
    <source>
        <strain evidence="3 4">Sb_GMNB300</strain>
    </source>
</reference>
<dbReference type="InParanoid" id="A0A5J5ES83"/>
<feature type="compositionally biased region" description="Low complexity" evidence="1">
    <location>
        <begin position="146"/>
        <end position="163"/>
    </location>
</feature>
<sequence>MSPKQARVLQGAAIRRKKYDEDSDSELSDIEDDEVTTPAGAPTQQDEESDDDEEEEEEKEEEEEDDGEEDEDESDSSEDDVEESYVSDEPASDDDDSDMKAKPSAKRGAQRAVARGTAATTAAGRRAPAAKPAAVSKKPAPKKATTKQTMQTTTTPNRTGAPTIKLKIGKDRLRQVTSSWTPPPDAGGRSSAAAKSGPTSAPRGRKVIQSDEDEDDEDESKMDEDEQPEPDDELGDEDAEGETDDEMMDSEDDGTTPGTDFMSRTGTPDLSRLTNRQRTRLGEITTADLLELPSGYEKPGANKGITLSAHEQELKRAEMARRRKNLTDQKLEEEKMDTINRLLKKQTPKMRTKGRATGDATPADQDTVMGGTEQPVPPTPTMVRWVSNKDGCRLAVPSSWLTGPLGKQFEPQQETERMRNVRRKLVEEL</sequence>
<feature type="region of interest" description="Disordered" evidence="1">
    <location>
        <begin position="313"/>
        <end position="384"/>
    </location>
</feature>
<comment type="caution">
    <text evidence="3">The sequence shown here is derived from an EMBL/GenBank/DDBJ whole genome shotgun (WGS) entry which is preliminary data.</text>
</comment>
<dbReference type="AlphaFoldDB" id="A0A5J5ES83"/>
<feature type="compositionally biased region" description="Acidic residues" evidence="1">
    <location>
        <begin position="210"/>
        <end position="254"/>
    </location>
</feature>
<evidence type="ECO:0000313" key="4">
    <source>
        <dbReference type="Proteomes" id="UP000326924"/>
    </source>
</evidence>
<feature type="compositionally biased region" description="Basic and acidic residues" evidence="1">
    <location>
        <begin position="313"/>
        <end position="338"/>
    </location>
</feature>
<feature type="region of interest" description="Disordered" evidence="1">
    <location>
        <begin position="1"/>
        <end position="279"/>
    </location>
</feature>
<name>A0A5J5ES83_9PEZI</name>
<proteinExistence type="predicted"/>
<dbReference type="InterPro" id="IPR029523">
    <property type="entry name" value="INO80B/Ies2"/>
</dbReference>
<feature type="domain" description="INO80 complex subunit B-like conserved region" evidence="2">
    <location>
        <begin position="311"/>
        <end position="400"/>
    </location>
</feature>
<dbReference type="Proteomes" id="UP000326924">
    <property type="component" value="Unassembled WGS sequence"/>
</dbReference>
<dbReference type="Pfam" id="PF04795">
    <property type="entry name" value="PAPA-1"/>
    <property type="match status" value="1"/>
</dbReference>
<dbReference type="InterPro" id="IPR006880">
    <property type="entry name" value="INO80B_C"/>
</dbReference>
<dbReference type="GO" id="GO:0006338">
    <property type="term" value="P:chromatin remodeling"/>
    <property type="evidence" value="ECO:0007669"/>
    <property type="project" value="InterPro"/>
</dbReference>
<protein>
    <submittedName>
        <fullName evidence="3">PAPA-1-like conserved region-domain-containing protein</fullName>
    </submittedName>
</protein>
<dbReference type="GO" id="GO:0031011">
    <property type="term" value="C:Ino80 complex"/>
    <property type="evidence" value="ECO:0007669"/>
    <property type="project" value="InterPro"/>
</dbReference>
<dbReference type="OrthoDB" id="2021186at2759"/>
<evidence type="ECO:0000256" key="1">
    <source>
        <dbReference type="SAM" id="MobiDB-lite"/>
    </source>
</evidence>
<feature type="compositionally biased region" description="Low complexity" evidence="1">
    <location>
        <begin position="186"/>
        <end position="197"/>
    </location>
</feature>
<gene>
    <name evidence="3" type="ORF">FN846DRAFT_120411</name>
</gene>
<evidence type="ECO:0000313" key="3">
    <source>
        <dbReference type="EMBL" id="KAA8901379.1"/>
    </source>
</evidence>
<feature type="compositionally biased region" description="Basic residues" evidence="1">
    <location>
        <begin position="342"/>
        <end position="354"/>
    </location>
</feature>
<dbReference type="PANTHER" id="PTHR21561:SF12">
    <property type="entry name" value="INO80 COMPLEX SUBUNIT B"/>
    <property type="match status" value="1"/>
</dbReference>
<dbReference type="PANTHER" id="PTHR21561">
    <property type="entry name" value="INO80 COMPLEX SUBUNIT B"/>
    <property type="match status" value="1"/>
</dbReference>